<evidence type="ECO:0000313" key="1">
    <source>
        <dbReference type="EMBL" id="QDT27351.1"/>
    </source>
</evidence>
<proteinExistence type="predicted"/>
<sequence length="184" mass="20916">MTMLSNLINDLFSTSRPAQSAGRRFRIDTPHEFAVTAAQELNDSIHLWSAREASQVEIHHYASADELGQLLDRFDKSNGQGIADVVLLLDESLPVQFEHLLHRQNPGRRLTLIPRQASATEVCYPQGLTSSHFRLDWEAVEVNHYLKDALNSSMLRLNSREKLAVLLPANESFAELIRNRERVM</sequence>
<keyword evidence="2" id="KW-1185">Reference proteome</keyword>
<dbReference type="EMBL" id="CP037421">
    <property type="protein sequence ID" value="QDT27351.1"/>
    <property type="molecule type" value="Genomic_DNA"/>
</dbReference>
<dbReference type="AlphaFoldDB" id="A0A517Q6U5"/>
<reference evidence="1 2" key="1">
    <citation type="submission" date="2019-03" db="EMBL/GenBank/DDBJ databases">
        <title>Deep-cultivation of Planctomycetes and their phenomic and genomic characterization uncovers novel biology.</title>
        <authorList>
            <person name="Wiegand S."/>
            <person name="Jogler M."/>
            <person name="Boedeker C."/>
            <person name="Pinto D."/>
            <person name="Vollmers J."/>
            <person name="Rivas-Marin E."/>
            <person name="Kohn T."/>
            <person name="Peeters S.H."/>
            <person name="Heuer A."/>
            <person name="Rast P."/>
            <person name="Oberbeckmann S."/>
            <person name="Bunk B."/>
            <person name="Jeske O."/>
            <person name="Meyerdierks A."/>
            <person name="Storesund J.E."/>
            <person name="Kallscheuer N."/>
            <person name="Luecker S."/>
            <person name="Lage O.M."/>
            <person name="Pohl T."/>
            <person name="Merkel B.J."/>
            <person name="Hornburger P."/>
            <person name="Mueller R.-W."/>
            <person name="Bruemmer F."/>
            <person name="Labrenz M."/>
            <person name="Spormann A.M."/>
            <person name="Op den Camp H."/>
            <person name="Overmann J."/>
            <person name="Amann R."/>
            <person name="Jetten M.S.M."/>
            <person name="Mascher T."/>
            <person name="Medema M.H."/>
            <person name="Devos D.P."/>
            <person name="Kaster A.-K."/>
            <person name="Ovreas L."/>
            <person name="Rohde M."/>
            <person name="Galperin M.Y."/>
            <person name="Jogler C."/>
        </authorList>
    </citation>
    <scope>NUCLEOTIDE SEQUENCE [LARGE SCALE GENOMIC DNA]</scope>
    <source>
        <strain evidence="1 2">Enr10</strain>
    </source>
</reference>
<evidence type="ECO:0000313" key="2">
    <source>
        <dbReference type="Proteomes" id="UP000315647"/>
    </source>
</evidence>
<name>A0A517Q6U5_9PLAN</name>
<organism evidence="1 2">
    <name type="scientific">Gimesia panareensis</name>
    <dbReference type="NCBI Taxonomy" id="2527978"/>
    <lineage>
        <taxon>Bacteria</taxon>
        <taxon>Pseudomonadati</taxon>
        <taxon>Planctomycetota</taxon>
        <taxon>Planctomycetia</taxon>
        <taxon>Planctomycetales</taxon>
        <taxon>Planctomycetaceae</taxon>
        <taxon>Gimesia</taxon>
    </lineage>
</organism>
<protein>
    <submittedName>
        <fullName evidence="1">Uncharacterized protein</fullName>
    </submittedName>
</protein>
<dbReference type="Proteomes" id="UP000315647">
    <property type="component" value="Chromosome"/>
</dbReference>
<gene>
    <name evidence="1" type="ORF">Enr10x_26680</name>
</gene>
<accession>A0A517Q6U5</accession>